<feature type="domain" description="HTH cro/C1-type" evidence="1">
    <location>
        <begin position="10"/>
        <end position="64"/>
    </location>
</feature>
<dbReference type="SMART" id="SM00530">
    <property type="entry name" value="HTH_XRE"/>
    <property type="match status" value="1"/>
</dbReference>
<gene>
    <name evidence="2" type="ORF">L0M14_12825</name>
</gene>
<dbReference type="InterPro" id="IPR010982">
    <property type="entry name" value="Lambda_DNA-bd_dom_sf"/>
</dbReference>
<evidence type="ECO:0000313" key="2">
    <source>
        <dbReference type="EMBL" id="UJF35879.1"/>
    </source>
</evidence>
<evidence type="ECO:0000313" key="3">
    <source>
        <dbReference type="Proteomes" id="UP001649230"/>
    </source>
</evidence>
<keyword evidence="3" id="KW-1185">Reference proteome</keyword>
<evidence type="ECO:0000259" key="1">
    <source>
        <dbReference type="PROSITE" id="PS50943"/>
    </source>
</evidence>
<organism evidence="2 3">
    <name type="scientific">Paenibacillus hexagrammi</name>
    <dbReference type="NCBI Taxonomy" id="2908839"/>
    <lineage>
        <taxon>Bacteria</taxon>
        <taxon>Bacillati</taxon>
        <taxon>Bacillota</taxon>
        <taxon>Bacilli</taxon>
        <taxon>Bacillales</taxon>
        <taxon>Paenibacillaceae</taxon>
        <taxon>Paenibacillus</taxon>
    </lineage>
</organism>
<dbReference type="Proteomes" id="UP001649230">
    <property type="component" value="Chromosome"/>
</dbReference>
<name>A0ABY3SPI6_9BACL</name>
<dbReference type="Pfam" id="PF13443">
    <property type="entry name" value="HTH_26"/>
    <property type="match status" value="1"/>
</dbReference>
<dbReference type="RefSeq" id="WP_235122436.1">
    <property type="nucleotide sequence ID" value="NZ_CP090978.1"/>
</dbReference>
<reference evidence="2 3" key="1">
    <citation type="journal article" date="2024" name="Int. J. Syst. Evol. Microbiol.">
        <title>Paenibacillus hexagrammi sp. nov., a novel bacterium isolated from the gut content of Hexagrammos agrammus.</title>
        <authorList>
            <person name="Jung H.K."/>
            <person name="Kim D.G."/>
            <person name="Zin H."/>
            <person name="Park J."/>
            <person name="Jung H."/>
            <person name="Kim Y.O."/>
            <person name="Kong H.J."/>
            <person name="Kim J.W."/>
            <person name="Kim Y.S."/>
        </authorList>
    </citation>
    <scope>NUCLEOTIDE SEQUENCE [LARGE SCALE GENOMIC DNA]</scope>
    <source>
        <strain evidence="2 3">YPD9-1</strain>
    </source>
</reference>
<dbReference type="PROSITE" id="PS50943">
    <property type="entry name" value="HTH_CROC1"/>
    <property type="match status" value="1"/>
</dbReference>
<dbReference type="SUPFAM" id="SSF47413">
    <property type="entry name" value="lambda repressor-like DNA-binding domains"/>
    <property type="match status" value="1"/>
</dbReference>
<dbReference type="CDD" id="cd00093">
    <property type="entry name" value="HTH_XRE"/>
    <property type="match status" value="1"/>
</dbReference>
<protein>
    <submittedName>
        <fullName evidence="2">Helix-turn-helix transcriptional regulator</fullName>
    </submittedName>
</protein>
<dbReference type="InterPro" id="IPR001387">
    <property type="entry name" value="Cro/C1-type_HTH"/>
</dbReference>
<sequence>MKMNLGPCRLQDLLDKNNVSLEYLASQLAYKRERIQDFIDNTRVMPLKTAISIADTLGCSVNDLYELIPVPVPVPELT</sequence>
<dbReference type="EMBL" id="CP090978">
    <property type="protein sequence ID" value="UJF35879.1"/>
    <property type="molecule type" value="Genomic_DNA"/>
</dbReference>
<dbReference type="Gene3D" id="1.10.260.40">
    <property type="entry name" value="lambda repressor-like DNA-binding domains"/>
    <property type="match status" value="1"/>
</dbReference>
<proteinExistence type="predicted"/>
<accession>A0ABY3SPI6</accession>